<evidence type="ECO:0000259" key="2">
    <source>
        <dbReference type="Pfam" id="PF13193"/>
    </source>
</evidence>
<dbReference type="Gene3D" id="3.30.300.30">
    <property type="match status" value="1"/>
</dbReference>
<reference evidence="3" key="1">
    <citation type="submission" date="2021-12" db="EMBL/GenBank/DDBJ databases">
        <title>Discovery of the Pendulisporaceae a myxobacterial family with distinct sporulation behavior and unique specialized metabolism.</title>
        <authorList>
            <person name="Garcia R."/>
            <person name="Popoff A."/>
            <person name="Bader C.D."/>
            <person name="Loehr J."/>
            <person name="Walesch S."/>
            <person name="Walt C."/>
            <person name="Boldt J."/>
            <person name="Bunk B."/>
            <person name="Haeckl F.J.F.P.J."/>
            <person name="Gunesch A.P."/>
            <person name="Birkelbach J."/>
            <person name="Nuebel U."/>
            <person name="Pietschmann T."/>
            <person name="Bach T."/>
            <person name="Mueller R."/>
        </authorList>
    </citation>
    <scope>NUCLEOTIDE SEQUENCE</scope>
    <source>
        <strain evidence="3">MSr11367</strain>
    </source>
</reference>
<evidence type="ECO:0000313" key="3">
    <source>
        <dbReference type="EMBL" id="WXB09540.1"/>
    </source>
</evidence>
<dbReference type="PROSITE" id="PS00455">
    <property type="entry name" value="AMP_BINDING"/>
    <property type="match status" value="1"/>
</dbReference>
<dbReference type="InterPro" id="IPR042099">
    <property type="entry name" value="ANL_N_sf"/>
</dbReference>
<dbReference type="PANTHER" id="PTHR45527">
    <property type="entry name" value="NONRIBOSOMAL PEPTIDE SYNTHETASE"/>
    <property type="match status" value="1"/>
</dbReference>
<dbReference type="InterPro" id="IPR000873">
    <property type="entry name" value="AMP-dep_synth/lig_dom"/>
</dbReference>
<keyword evidence="4" id="KW-1185">Reference proteome</keyword>
<dbReference type="InterPro" id="IPR010071">
    <property type="entry name" value="AA_adenyl_dom"/>
</dbReference>
<accession>A0ABZ2LK79</accession>
<dbReference type="RefSeq" id="WP_394839212.1">
    <property type="nucleotide sequence ID" value="NZ_CP089929.1"/>
</dbReference>
<sequence length="500" mass="54340">MNTAPTVNLARLVLDSAARSPEHLAVRAPDASFTYGELDEWANRFAHRLRELGVGPGDRVAIWMDKGARAIAAMQGVLRLGAAYVPIDPLSPSLRAQSIFEDCTVKAVVTQTAKVLAEGLPALRVDDPEEAARLARAPVSPVGDVAHAEDELAFILYTSGSTGRPKGVCISHRNALAFVEWAAGVVGVSALDRLSNHAPFHFDLSVFDLYVAFLGGASCHIVPEGVAYAPSRAVEFMASEGITLWYSVPSALILMMEKGRLLDLGAPPRAVVFAGEPFPIKHLRTLREAWPNVRLLNFYGPTETNVCTWYEVDRIEPGRLHPVPIGRASSGDRVWAEKPDGTVAGPGEEGELFVSGPTVMLGYWGKPPQGDAPYATGDIVRLLDDGNYFYVGRRDHMVKVRGHRIELGDIEATLLAHAAIQGAAVVIAGTGLEARLVACLVARGERPPLLDLKRHCAERLPRYMIVDESQFFDELPVTPNGKTDYQRLAELVQLRREGKP</sequence>
<dbReference type="InterPro" id="IPR025110">
    <property type="entry name" value="AMP-bd_C"/>
</dbReference>
<dbReference type="CDD" id="cd05930">
    <property type="entry name" value="A_NRPS"/>
    <property type="match status" value="1"/>
</dbReference>
<evidence type="ECO:0000259" key="1">
    <source>
        <dbReference type="Pfam" id="PF00501"/>
    </source>
</evidence>
<dbReference type="InterPro" id="IPR020459">
    <property type="entry name" value="AMP-binding"/>
</dbReference>
<gene>
    <name evidence="3" type="ORF">LVJ94_20195</name>
</gene>
<feature type="domain" description="AMP-binding enzyme C-terminal" evidence="2">
    <location>
        <begin position="410"/>
        <end position="482"/>
    </location>
</feature>
<dbReference type="EMBL" id="CP089983">
    <property type="protein sequence ID" value="WXB09540.1"/>
    <property type="molecule type" value="Genomic_DNA"/>
</dbReference>
<dbReference type="NCBIfam" id="TIGR01733">
    <property type="entry name" value="AA-adenyl-dom"/>
    <property type="match status" value="1"/>
</dbReference>
<protein>
    <submittedName>
        <fullName evidence="3">Amino acid adenylation domain-containing protein</fullName>
    </submittedName>
</protein>
<dbReference type="PANTHER" id="PTHR45527:SF1">
    <property type="entry name" value="FATTY ACID SYNTHASE"/>
    <property type="match status" value="1"/>
</dbReference>
<dbReference type="InterPro" id="IPR020845">
    <property type="entry name" value="AMP-binding_CS"/>
</dbReference>
<dbReference type="SUPFAM" id="SSF56801">
    <property type="entry name" value="Acetyl-CoA synthetase-like"/>
    <property type="match status" value="1"/>
</dbReference>
<proteinExistence type="predicted"/>
<feature type="domain" description="AMP-dependent synthetase/ligase" evidence="1">
    <location>
        <begin position="16"/>
        <end position="364"/>
    </location>
</feature>
<name>A0ABZ2LK79_9BACT</name>
<dbReference type="Pfam" id="PF00501">
    <property type="entry name" value="AMP-binding"/>
    <property type="match status" value="1"/>
</dbReference>
<dbReference type="Gene3D" id="3.40.50.12780">
    <property type="entry name" value="N-terminal domain of ligase-like"/>
    <property type="match status" value="1"/>
</dbReference>
<evidence type="ECO:0000313" key="4">
    <source>
        <dbReference type="Proteomes" id="UP001374803"/>
    </source>
</evidence>
<dbReference type="InterPro" id="IPR045851">
    <property type="entry name" value="AMP-bd_C_sf"/>
</dbReference>
<dbReference type="Proteomes" id="UP001374803">
    <property type="component" value="Chromosome"/>
</dbReference>
<dbReference type="Pfam" id="PF13193">
    <property type="entry name" value="AMP-binding_C"/>
    <property type="match status" value="1"/>
</dbReference>
<organism evidence="3 4">
    <name type="scientific">Pendulispora rubella</name>
    <dbReference type="NCBI Taxonomy" id="2741070"/>
    <lineage>
        <taxon>Bacteria</taxon>
        <taxon>Pseudomonadati</taxon>
        <taxon>Myxococcota</taxon>
        <taxon>Myxococcia</taxon>
        <taxon>Myxococcales</taxon>
        <taxon>Sorangiineae</taxon>
        <taxon>Pendulisporaceae</taxon>
        <taxon>Pendulispora</taxon>
    </lineage>
</organism>
<dbReference type="PRINTS" id="PR00154">
    <property type="entry name" value="AMPBINDING"/>
</dbReference>